<dbReference type="AlphaFoldDB" id="A0AAX4IY82"/>
<keyword evidence="2" id="KW-1185">Reference proteome</keyword>
<dbReference type="GeneID" id="87949773"/>
<sequence>MKRISPQRVDARHFDMEAMLIYGKHKINVKPVCAFKASAHKAKAPGETLNTVGDQRTSAYTTNRACRPFRATKSTQKDCQSWIVETAGYLVQNGISSSEIAVYLLAIQQ</sequence>
<evidence type="ECO:0000313" key="2">
    <source>
        <dbReference type="Proteomes" id="UP001322277"/>
    </source>
</evidence>
<dbReference type="KEGG" id="cdet:87949773"/>
<organism evidence="1 2">
    <name type="scientific">Colletotrichum destructivum</name>
    <dbReference type="NCBI Taxonomy" id="34406"/>
    <lineage>
        <taxon>Eukaryota</taxon>
        <taxon>Fungi</taxon>
        <taxon>Dikarya</taxon>
        <taxon>Ascomycota</taxon>
        <taxon>Pezizomycotina</taxon>
        <taxon>Sordariomycetes</taxon>
        <taxon>Hypocreomycetidae</taxon>
        <taxon>Glomerellales</taxon>
        <taxon>Glomerellaceae</taxon>
        <taxon>Colletotrichum</taxon>
        <taxon>Colletotrichum destructivum species complex</taxon>
    </lineage>
</organism>
<dbReference type="Pfam" id="PF20174">
    <property type="entry name" value="DUF6540"/>
    <property type="match status" value="1"/>
</dbReference>
<name>A0AAX4IY82_9PEZI</name>
<dbReference type="RefSeq" id="XP_062785480.1">
    <property type="nucleotide sequence ID" value="XM_062929429.1"/>
</dbReference>
<gene>
    <name evidence="1" type="ORF">CDEST_13273</name>
</gene>
<proteinExistence type="predicted"/>
<dbReference type="EMBL" id="CP137313">
    <property type="protein sequence ID" value="WQF88259.1"/>
    <property type="molecule type" value="Genomic_DNA"/>
</dbReference>
<dbReference type="InterPro" id="IPR046670">
    <property type="entry name" value="DUF6540"/>
</dbReference>
<evidence type="ECO:0000313" key="1">
    <source>
        <dbReference type="EMBL" id="WQF88259.1"/>
    </source>
</evidence>
<dbReference type="Proteomes" id="UP001322277">
    <property type="component" value="Chromosome 9"/>
</dbReference>
<accession>A0AAX4IY82</accession>
<reference evidence="2" key="1">
    <citation type="journal article" date="2023" name="bioRxiv">
        <title>Complete genome of the Medicago anthracnose fungus, Colletotrichum destructivum, reveals a mini-chromosome-like region within a core chromosome.</title>
        <authorList>
            <person name="Lapalu N."/>
            <person name="Simon A."/>
            <person name="Lu A."/>
            <person name="Plaumann P.-L."/>
            <person name="Amselem J."/>
            <person name="Pigne S."/>
            <person name="Auger A."/>
            <person name="Koch C."/>
            <person name="Dallery J.-F."/>
            <person name="O'Connell R.J."/>
        </authorList>
    </citation>
    <scope>NUCLEOTIDE SEQUENCE [LARGE SCALE GENOMIC DNA]</scope>
    <source>
        <strain evidence="2">CBS 520.97</strain>
    </source>
</reference>
<protein>
    <submittedName>
        <fullName evidence="1">Uncharacterized protein</fullName>
    </submittedName>
</protein>